<reference evidence="1 2" key="1">
    <citation type="submission" date="2024-09" db="EMBL/GenBank/DDBJ databases">
        <authorList>
            <person name="Sun Q."/>
            <person name="Mori K."/>
        </authorList>
    </citation>
    <scope>NUCLEOTIDE SEQUENCE [LARGE SCALE GENOMIC DNA]</scope>
    <source>
        <strain evidence="1 2">CCM 7765</strain>
    </source>
</reference>
<name>A0ABV6HEL4_9SPHI</name>
<evidence type="ECO:0000313" key="2">
    <source>
        <dbReference type="Proteomes" id="UP001589774"/>
    </source>
</evidence>
<keyword evidence="2" id="KW-1185">Reference proteome</keyword>
<sequence>MQPKLPVTYGGMLTQDELAERYVYISARVRCNYTEEELSFLLGRAPYYFSDYERMEEGAKLTGIDMENLKYIFSEIYLDELSFEKDEFYAYNEKRIVRVQKECEKDKLIYRIFHPWIQRKNKRKVNEPLVLHELYRNITVLEEQEIKEYMLYMLRLLLRRRFFNMPRAPYCIYREVDKQKPAGTTIYPICLKHALYDLTHKGLFSMKRMNGVLFFSSSL</sequence>
<dbReference type="Proteomes" id="UP001589774">
    <property type="component" value="Unassembled WGS sequence"/>
</dbReference>
<dbReference type="EMBL" id="JBHLWO010000001">
    <property type="protein sequence ID" value="MFC0317327.1"/>
    <property type="molecule type" value="Genomic_DNA"/>
</dbReference>
<accession>A0ABV6HEL4</accession>
<organism evidence="1 2">
    <name type="scientific">Olivibacter oleidegradans</name>
    <dbReference type="NCBI Taxonomy" id="760123"/>
    <lineage>
        <taxon>Bacteria</taxon>
        <taxon>Pseudomonadati</taxon>
        <taxon>Bacteroidota</taxon>
        <taxon>Sphingobacteriia</taxon>
        <taxon>Sphingobacteriales</taxon>
        <taxon>Sphingobacteriaceae</taxon>
        <taxon>Olivibacter</taxon>
    </lineage>
</organism>
<comment type="caution">
    <text evidence="1">The sequence shown here is derived from an EMBL/GenBank/DDBJ whole genome shotgun (WGS) entry which is preliminary data.</text>
</comment>
<dbReference type="RefSeq" id="WP_130854692.1">
    <property type="nucleotide sequence ID" value="NZ_JBHLWO010000001.1"/>
</dbReference>
<proteinExistence type="predicted"/>
<protein>
    <submittedName>
        <fullName evidence="1">Uncharacterized protein</fullName>
    </submittedName>
</protein>
<evidence type="ECO:0000313" key="1">
    <source>
        <dbReference type="EMBL" id="MFC0317327.1"/>
    </source>
</evidence>
<gene>
    <name evidence="1" type="ORF">ACFFI0_03355</name>
</gene>